<dbReference type="Proteomes" id="UP000321567">
    <property type="component" value="Unassembled WGS sequence"/>
</dbReference>
<evidence type="ECO:0000313" key="2">
    <source>
        <dbReference type="EMBL" id="GEO81462.1"/>
    </source>
</evidence>
<name>A0A512H7N3_9PROT</name>
<gene>
    <name evidence="2" type="ORF">ROR02_15930</name>
</gene>
<feature type="region of interest" description="Disordered" evidence="1">
    <location>
        <begin position="176"/>
        <end position="235"/>
    </location>
</feature>
<organism evidence="2 3">
    <name type="scientific">Pararhodospirillum oryzae</name>
    <dbReference type="NCBI Taxonomy" id="478448"/>
    <lineage>
        <taxon>Bacteria</taxon>
        <taxon>Pseudomonadati</taxon>
        <taxon>Pseudomonadota</taxon>
        <taxon>Alphaproteobacteria</taxon>
        <taxon>Rhodospirillales</taxon>
        <taxon>Rhodospirillaceae</taxon>
        <taxon>Pararhodospirillum</taxon>
    </lineage>
</organism>
<dbReference type="AlphaFoldDB" id="A0A512H7N3"/>
<sequence length="365" mass="36912">MTQRTPRWAAGLLALTLAGCGTVPRPFDHIAPEGGKAANPLVALPSGTGVSIAPALGLSVPWNRLLALETAEQLQAQGIPADTNGDAPLGHRLTLGVRPVTDLPAPDDAPGTLAFEITWRLTDADGALVAANVETARVQGSAWEHAAPEAAQALGRPVVGALSALLGGWQSALVGNDDAPPVPRATTPGEASPPGALPPGRKAPPPPSAADDHPPAPAKPPPRPRKTALDAEQEAARAAAAAKVTALTPRIAEAPGDGVQALSAALAALMDTAGVKITTDPREATFGLIGHVTTQAVAGGKDKVTLVWEVTDPVSGAVVGSVRQENFVPSGLLDRPWGHLAEAIAEGALEGVGEILTRPQPAPGR</sequence>
<feature type="compositionally biased region" description="Pro residues" evidence="1">
    <location>
        <begin position="195"/>
        <end position="208"/>
    </location>
</feature>
<evidence type="ECO:0000256" key="1">
    <source>
        <dbReference type="SAM" id="MobiDB-lite"/>
    </source>
</evidence>
<keyword evidence="3" id="KW-1185">Reference proteome</keyword>
<dbReference type="EMBL" id="BJZO01000037">
    <property type="protein sequence ID" value="GEO81462.1"/>
    <property type="molecule type" value="Genomic_DNA"/>
</dbReference>
<accession>A0A512H7N3</accession>
<evidence type="ECO:0000313" key="3">
    <source>
        <dbReference type="Proteomes" id="UP000321567"/>
    </source>
</evidence>
<reference evidence="2 3" key="1">
    <citation type="submission" date="2019-07" db="EMBL/GenBank/DDBJ databases">
        <title>Whole genome shotgun sequence of Rhodospirillum oryzae NBRC 107573.</title>
        <authorList>
            <person name="Hosoyama A."/>
            <person name="Uohara A."/>
            <person name="Ohji S."/>
            <person name="Ichikawa N."/>
        </authorList>
    </citation>
    <scope>NUCLEOTIDE SEQUENCE [LARGE SCALE GENOMIC DNA]</scope>
    <source>
        <strain evidence="2 3">NBRC 107573</strain>
    </source>
</reference>
<protein>
    <recommendedName>
        <fullName evidence="4">Lipoprotein</fullName>
    </recommendedName>
</protein>
<dbReference type="PROSITE" id="PS51257">
    <property type="entry name" value="PROKAR_LIPOPROTEIN"/>
    <property type="match status" value="1"/>
</dbReference>
<dbReference type="RefSeq" id="WP_246135464.1">
    <property type="nucleotide sequence ID" value="NZ_BJZO01000037.1"/>
</dbReference>
<proteinExistence type="predicted"/>
<comment type="caution">
    <text evidence="2">The sequence shown here is derived from an EMBL/GenBank/DDBJ whole genome shotgun (WGS) entry which is preliminary data.</text>
</comment>
<evidence type="ECO:0008006" key="4">
    <source>
        <dbReference type="Google" id="ProtNLM"/>
    </source>
</evidence>